<dbReference type="EMBL" id="CP026952">
    <property type="protein sequence ID" value="AWB93367.1"/>
    <property type="molecule type" value="Genomic_DNA"/>
</dbReference>
<evidence type="ECO:0000313" key="11">
    <source>
        <dbReference type="EMBL" id="AWB93367.1"/>
    </source>
</evidence>
<keyword evidence="2 5" id="KW-0645">Protease</keyword>
<dbReference type="Gene3D" id="2.60.40.10">
    <property type="entry name" value="Immunoglobulins"/>
    <property type="match status" value="1"/>
</dbReference>
<feature type="compositionally biased region" description="Polar residues" evidence="7">
    <location>
        <begin position="201"/>
        <end position="216"/>
    </location>
</feature>
<dbReference type="Pfam" id="PF00082">
    <property type="entry name" value="Peptidase_S8"/>
    <property type="match status" value="1"/>
</dbReference>
<reference evidence="12" key="1">
    <citation type="submission" date="2018-01" db="EMBL/GenBank/DDBJ databases">
        <authorList>
            <person name="Li J."/>
        </authorList>
    </citation>
    <scope>NUCLEOTIDE SEQUENCE [LARGE SCALE GENOMIC DNA]</scope>
    <source>
        <strain evidence="12">592</strain>
    </source>
</reference>
<dbReference type="GO" id="GO:0004252">
    <property type="term" value="F:serine-type endopeptidase activity"/>
    <property type="evidence" value="ECO:0007669"/>
    <property type="project" value="UniProtKB-UniRule"/>
</dbReference>
<dbReference type="GO" id="GO:0005975">
    <property type="term" value="P:carbohydrate metabolic process"/>
    <property type="evidence" value="ECO:0007669"/>
    <property type="project" value="UniProtKB-ARBA"/>
</dbReference>
<evidence type="ECO:0000256" key="3">
    <source>
        <dbReference type="ARBA" id="ARBA00022801"/>
    </source>
</evidence>
<dbReference type="PROSITE" id="PS51892">
    <property type="entry name" value="SUBTILASE"/>
    <property type="match status" value="1"/>
</dbReference>
<keyword evidence="3 5" id="KW-0378">Hydrolase</keyword>
<dbReference type="InterPro" id="IPR032109">
    <property type="entry name" value="Big_3_5"/>
</dbReference>
<dbReference type="PROSITE" id="PS00136">
    <property type="entry name" value="SUBTILASE_ASP"/>
    <property type="match status" value="1"/>
</dbReference>
<dbReference type="PROSITE" id="PS00138">
    <property type="entry name" value="SUBTILASE_SER"/>
    <property type="match status" value="1"/>
</dbReference>
<comment type="similarity">
    <text evidence="1 5 6">Belongs to the peptidase S8 family.</text>
</comment>
<keyword evidence="8" id="KW-0732">Signal</keyword>
<protein>
    <recommendedName>
        <fullName evidence="13">S8 family serine peptidase</fullName>
    </recommendedName>
</protein>
<dbReference type="GO" id="GO:0006508">
    <property type="term" value="P:proteolysis"/>
    <property type="evidence" value="ECO:0007669"/>
    <property type="project" value="UniProtKB-KW"/>
</dbReference>
<dbReference type="AlphaFoldDB" id="A0A2S0WPW4"/>
<dbReference type="PANTHER" id="PTHR43806:SF11">
    <property type="entry name" value="CEREVISIN-RELATED"/>
    <property type="match status" value="1"/>
</dbReference>
<dbReference type="KEGG" id="aez:C3E78_14735"/>
<keyword evidence="4 5" id="KW-0720">Serine protease</keyword>
<evidence type="ECO:0000256" key="6">
    <source>
        <dbReference type="RuleBase" id="RU003355"/>
    </source>
</evidence>
<evidence type="ECO:0000256" key="1">
    <source>
        <dbReference type="ARBA" id="ARBA00011073"/>
    </source>
</evidence>
<feature type="compositionally biased region" description="Basic and acidic residues" evidence="7">
    <location>
        <begin position="223"/>
        <end position="233"/>
    </location>
</feature>
<organism evidence="11 12">
    <name type="scientific">Aeromicrobium chenweiae</name>
    <dbReference type="NCBI Taxonomy" id="2079793"/>
    <lineage>
        <taxon>Bacteria</taxon>
        <taxon>Bacillati</taxon>
        <taxon>Actinomycetota</taxon>
        <taxon>Actinomycetes</taxon>
        <taxon>Propionibacteriales</taxon>
        <taxon>Nocardioidaceae</taxon>
        <taxon>Aeromicrobium</taxon>
    </lineage>
</organism>
<dbReference type="InterPro" id="IPR022398">
    <property type="entry name" value="Peptidase_S8_His-AS"/>
</dbReference>
<name>A0A2S0WPW4_9ACTN</name>
<dbReference type="Pfam" id="PF16640">
    <property type="entry name" value="Big_3_5"/>
    <property type="match status" value="1"/>
</dbReference>
<feature type="active site" description="Charge relay system" evidence="5">
    <location>
        <position position="252"/>
    </location>
</feature>
<feature type="active site" description="Charge relay system" evidence="5">
    <location>
        <position position="447"/>
    </location>
</feature>
<dbReference type="InterPro" id="IPR036852">
    <property type="entry name" value="Peptidase_S8/S53_dom_sf"/>
</dbReference>
<evidence type="ECO:0000256" key="7">
    <source>
        <dbReference type="SAM" id="MobiDB-lite"/>
    </source>
</evidence>
<evidence type="ECO:0000256" key="5">
    <source>
        <dbReference type="PROSITE-ProRule" id="PRU01240"/>
    </source>
</evidence>
<dbReference type="Proteomes" id="UP000244384">
    <property type="component" value="Chromosome"/>
</dbReference>
<evidence type="ECO:0000256" key="2">
    <source>
        <dbReference type="ARBA" id="ARBA00022670"/>
    </source>
</evidence>
<evidence type="ECO:0000256" key="4">
    <source>
        <dbReference type="ARBA" id="ARBA00022825"/>
    </source>
</evidence>
<feature type="chain" id="PRO_5015726477" description="S8 family serine peptidase" evidence="8">
    <location>
        <begin position="28"/>
        <end position="803"/>
    </location>
</feature>
<dbReference type="SUPFAM" id="SSF52743">
    <property type="entry name" value="Subtilisin-like"/>
    <property type="match status" value="1"/>
</dbReference>
<proteinExistence type="inferred from homology"/>
<evidence type="ECO:0000259" key="9">
    <source>
        <dbReference type="Pfam" id="PF00082"/>
    </source>
</evidence>
<dbReference type="InterPro" id="IPR023827">
    <property type="entry name" value="Peptidase_S8_Asp-AS"/>
</dbReference>
<dbReference type="PANTHER" id="PTHR43806">
    <property type="entry name" value="PEPTIDASE S8"/>
    <property type="match status" value="1"/>
</dbReference>
<feature type="active site" description="Charge relay system" evidence="5">
    <location>
        <position position="191"/>
    </location>
</feature>
<evidence type="ECO:0000256" key="8">
    <source>
        <dbReference type="SAM" id="SignalP"/>
    </source>
</evidence>
<dbReference type="InterPro" id="IPR050131">
    <property type="entry name" value="Peptidase_S8_subtilisin-like"/>
</dbReference>
<dbReference type="InterPro" id="IPR015500">
    <property type="entry name" value="Peptidase_S8_subtilisin-rel"/>
</dbReference>
<feature type="domain" description="Peptidase S8/S53" evidence="9">
    <location>
        <begin position="184"/>
        <end position="479"/>
    </location>
</feature>
<dbReference type="InterPro" id="IPR000209">
    <property type="entry name" value="Peptidase_S8/S53_dom"/>
</dbReference>
<dbReference type="InterPro" id="IPR013783">
    <property type="entry name" value="Ig-like_fold"/>
</dbReference>
<evidence type="ECO:0000259" key="10">
    <source>
        <dbReference type="Pfam" id="PF16640"/>
    </source>
</evidence>
<evidence type="ECO:0008006" key="13">
    <source>
        <dbReference type="Google" id="ProtNLM"/>
    </source>
</evidence>
<dbReference type="Gene3D" id="2.60.40.2700">
    <property type="match status" value="1"/>
</dbReference>
<accession>A0A2S0WPW4</accession>
<dbReference type="PRINTS" id="PR00723">
    <property type="entry name" value="SUBTILISIN"/>
</dbReference>
<sequence>MLSLRRTVTVAVATSLAFAGLAVGASAEDVPDRAVGSPKGGPAVKAKVPDVARGIIVETTTGAPSDALLEATDDAVGDGVEVAADKPLLTNVSTVDFDEVVPADVAEDVANEISERSDVVWAVPNRLRQVQTQPPVTTNDTLFTAQHNLWNRGYTTNSKLGVPAGGGYSIKAPSLWRKTQGRATTVVAVIDTGILDHPDLPSSQRVPGADTYSSKALDNDGTPGRDNDPRDPGDWFTEGQCDFPGSSNSSWHGTFVAGQIAAATNNGAGIAAVAPNVKVQPIRALGRCGGWDSDIVDAMKWAAGIRVSGLADNANPAAVANLSLAGSPGTATQREAECKVFNAAAKLGKARGTLYVAAAGNDGGNANRVTPASCSEFVSVGATSINGFSAVYSNVGSTVDLSAPGGDSQVDPYRGSERAKGDIIWSLGNSGTRGPAQNGYVANEGTSMASPQVAGAAALLHGLGLTTPTQMRDALYASVTPFRARSSAYAKKAVGVDRYDINCTAPGRQWCGRGLLDLSRVQAPLTAPVISGRVIVGEPLRTSVGTWVRTPSAPRYTWKVAGVVKGTASVYWPTLADIGKAVTVTVAPSTSAFAKLSTTSTASAPVPAGPAVTLRGPSAQPRYGQAFTVTATVAGATGGTIRLLSDAGATFGTATVRSNGTASITVPAAAARRLKPGSTPFRAAYLGDTTTPPASSPRRGITVKKLSAKVSTRLRTKVKTSSRATLKVRVIDRPDVFAHPTGELRVYDGKKRIRIVRLSSSGGGKKSIRLPTLKKGTHKIKVYFRGNPYITSTYSAVRTIKAR</sequence>
<keyword evidence="12" id="KW-1185">Reference proteome</keyword>
<dbReference type="PROSITE" id="PS00137">
    <property type="entry name" value="SUBTILASE_HIS"/>
    <property type="match status" value="1"/>
</dbReference>
<feature type="signal peptide" evidence="8">
    <location>
        <begin position="1"/>
        <end position="27"/>
    </location>
</feature>
<feature type="domain" description="Bacterial Ig-like" evidence="10">
    <location>
        <begin position="618"/>
        <end position="703"/>
    </location>
</feature>
<dbReference type="Gene3D" id="3.40.50.200">
    <property type="entry name" value="Peptidase S8/S53 domain"/>
    <property type="match status" value="1"/>
</dbReference>
<feature type="region of interest" description="Disordered" evidence="7">
    <location>
        <begin position="197"/>
        <end position="243"/>
    </location>
</feature>
<evidence type="ECO:0000313" key="12">
    <source>
        <dbReference type="Proteomes" id="UP000244384"/>
    </source>
</evidence>
<gene>
    <name evidence="11" type="ORF">C3E78_14735</name>
</gene>
<dbReference type="InterPro" id="IPR023828">
    <property type="entry name" value="Peptidase_S8_Ser-AS"/>
</dbReference>